<keyword evidence="7" id="KW-0999">Mitochondrion inner membrane</keyword>
<keyword evidence="9" id="KW-0496">Mitochondrion</keyword>
<evidence type="ECO:0000256" key="10">
    <source>
        <dbReference type="ARBA" id="ARBA00023136"/>
    </source>
</evidence>
<comment type="caution">
    <text evidence="12">The sequence shown here is derived from an EMBL/GenBank/DDBJ whole genome shotgun (WGS) entry which is preliminary data.</text>
</comment>
<dbReference type="PANTHER" id="PTHR17130">
    <property type="entry name" value="MITOCHONDRIAL OUTER MEMBRANE PROTEIN 25"/>
    <property type="match status" value="1"/>
</dbReference>
<evidence type="ECO:0000256" key="8">
    <source>
        <dbReference type="ARBA" id="ARBA00022989"/>
    </source>
</evidence>
<dbReference type="OrthoDB" id="5516033at2759"/>
<proteinExistence type="inferred from homology"/>
<evidence type="ECO:0000256" key="9">
    <source>
        <dbReference type="ARBA" id="ARBA00023128"/>
    </source>
</evidence>
<evidence type="ECO:0000256" key="7">
    <source>
        <dbReference type="ARBA" id="ARBA00022792"/>
    </source>
</evidence>
<dbReference type="AlphaFoldDB" id="A0A084FWD5"/>
<dbReference type="InterPro" id="IPR020164">
    <property type="entry name" value="Cyt_c_Oxase_assmbl_COX16"/>
</dbReference>
<dbReference type="GO" id="GO:0033617">
    <property type="term" value="P:mitochondrial respiratory chain complex IV assembly"/>
    <property type="evidence" value="ECO:0007669"/>
    <property type="project" value="TreeGrafter"/>
</dbReference>
<dbReference type="HOGENOM" id="CLU_131611_2_0_1"/>
<evidence type="ECO:0000256" key="4">
    <source>
        <dbReference type="ARBA" id="ARBA00015368"/>
    </source>
</evidence>
<keyword evidence="10 11" id="KW-0472">Membrane</keyword>
<dbReference type="VEuPathDB" id="FungiDB:SAPIO_CDS10104"/>
<reference evidence="12 13" key="1">
    <citation type="journal article" date="2014" name="Genome Announc.">
        <title>Draft genome sequence of the pathogenic fungus Scedosporium apiospermum.</title>
        <authorList>
            <person name="Vandeputte P."/>
            <person name="Ghamrawi S."/>
            <person name="Rechenmann M."/>
            <person name="Iltis A."/>
            <person name="Giraud S."/>
            <person name="Fleury M."/>
            <person name="Thornton C."/>
            <person name="Delhaes L."/>
            <person name="Meyer W."/>
            <person name="Papon N."/>
            <person name="Bouchara J.P."/>
        </authorList>
    </citation>
    <scope>NUCLEOTIDE SEQUENCE [LARGE SCALE GENOMIC DNA]</scope>
    <source>
        <strain evidence="12 13">IHEM 14462</strain>
    </source>
</reference>
<evidence type="ECO:0000313" key="12">
    <source>
        <dbReference type="EMBL" id="KEZ39397.1"/>
    </source>
</evidence>
<keyword evidence="13" id="KW-1185">Reference proteome</keyword>
<evidence type="ECO:0000256" key="2">
    <source>
        <dbReference type="ARBA" id="ARBA00004434"/>
    </source>
</evidence>
<evidence type="ECO:0000256" key="11">
    <source>
        <dbReference type="SAM" id="Phobius"/>
    </source>
</evidence>
<gene>
    <name evidence="12" type="ORF">SAPIO_CDS10104</name>
</gene>
<accession>A0A084FWD5</accession>
<dbReference type="PANTHER" id="PTHR17130:SF14">
    <property type="entry name" value="CYTOCHROME C OXIDASE ASSEMBLY PROTEIN COX16 HOMOLOG, MITOCHONDRIAL"/>
    <property type="match status" value="1"/>
</dbReference>
<dbReference type="Proteomes" id="UP000028545">
    <property type="component" value="Unassembled WGS sequence"/>
</dbReference>
<protein>
    <recommendedName>
        <fullName evidence="4">Cytochrome c oxidase assembly protein COX16, mitochondrial</fullName>
    </recommendedName>
    <alternativeName>
        <fullName evidence="5">Cytochrome c oxidase assembly protein cox16, mitochondrial</fullName>
    </alternativeName>
</protein>
<keyword evidence="8 11" id="KW-1133">Transmembrane helix</keyword>
<name>A0A084FWD5_PSEDA</name>
<organism evidence="12 13">
    <name type="scientific">Pseudallescheria apiosperma</name>
    <name type="common">Scedosporium apiospermum</name>
    <dbReference type="NCBI Taxonomy" id="563466"/>
    <lineage>
        <taxon>Eukaryota</taxon>
        <taxon>Fungi</taxon>
        <taxon>Dikarya</taxon>
        <taxon>Ascomycota</taxon>
        <taxon>Pezizomycotina</taxon>
        <taxon>Sordariomycetes</taxon>
        <taxon>Hypocreomycetidae</taxon>
        <taxon>Microascales</taxon>
        <taxon>Microascaceae</taxon>
        <taxon>Scedosporium</taxon>
    </lineage>
</organism>
<dbReference type="Pfam" id="PF14138">
    <property type="entry name" value="COX16"/>
    <property type="match status" value="1"/>
</dbReference>
<evidence type="ECO:0000256" key="3">
    <source>
        <dbReference type="ARBA" id="ARBA00008370"/>
    </source>
</evidence>
<comment type="similarity">
    <text evidence="3">Belongs to the COX16 family.</text>
</comment>
<dbReference type="OMA" id="VNMKDEY"/>
<evidence type="ECO:0000256" key="6">
    <source>
        <dbReference type="ARBA" id="ARBA00022692"/>
    </source>
</evidence>
<feature type="transmembrane region" description="Helical" evidence="11">
    <location>
        <begin position="31"/>
        <end position="49"/>
    </location>
</feature>
<evidence type="ECO:0000256" key="5">
    <source>
        <dbReference type="ARBA" id="ARBA00019222"/>
    </source>
</evidence>
<comment type="function">
    <text evidence="1">Required for the assembly of the mitochondrial respiratory chain complex IV (CIV), also known as cytochrome c oxidase. May participate in merging the COX1 and COX2 assembly lines.</text>
</comment>
<sequence>MAVFTSKKYRSAADLNSGAAKYRRAIAKHPFLTFGLPFLTIIIAGSFVLTRATAIRYEKHDRRVKQMTRDEELNVRKNPRKVDWRDEYQRLRADKDLDDWQQKRAERLPGEPDGTM</sequence>
<comment type="subcellular location">
    <subcellularLocation>
        <location evidence="2">Mitochondrion inner membrane</location>
        <topology evidence="2">Single-pass membrane protein</topology>
    </subcellularLocation>
</comment>
<dbReference type="GO" id="GO:0005743">
    <property type="term" value="C:mitochondrial inner membrane"/>
    <property type="evidence" value="ECO:0007669"/>
    <property type="project" value="UniProtKB-SubCell"/>
</dbReference>
<keyword evidence="6 11" id="KW-0812">Transmembrane</keyword>
<dbReference type="RefSeq" id="XP_016639196.1">
    <property type="nucleotide sequence ID" value="XM_016783755.1"/>
</dbReference>
<dbReference type="EMBL" id="JOWA01000154">
    <property type="protein sequence ID" value="KEZ39397.1"/>
    <property type="molecule type" value="Genomic_DNA"/>
</dbReference>
<dbReference type="KEGG" id="sapo:SAPIO_CDS10104"/>
<dbReference type="GeneID" id="27719267"/>
<evidence type="ECO:0000256" key="1">
    <source>
        <dbReference type="ARBA" id="ARBA00002490"/>
    </source>
</evidence>
<evidence type="ECO:0000313" key="13">
    <source>
        <dbReference type="Proteomes" id="UP000028545"/>
    </source>
</evidence>